<dbReference type="Gene3D" id="3.40.50.300">
    <property type="entry name" value="P-loop containing nucleotide triphosphate hydrolases"/>
    <property type="match status" value="1"/>
</dbReference>
<proteinExistence type="inferred from homology"/>
<dbReference type="GO" id="GO:0005524">
    <property type="term" value="F:ATP binding"/>
    <property type="evidence" value="ECO:0007669"/>
    <property type="project" value="UniProtKB-KW"/>
</dbReference>
<dbReference type="PANTHER" id="PTHR42794:SF2">
    <property type="entry name" value="ABC TRANSPORTER ATP-BINDING PROTEIN"/>
    <property type="match status" value="1"/>
</dbReference>
<dbReference type="HOGENOM" id="CLU_000604_1_11_5"/>
<dbReference type="STRING" id="89187.ISM_07735"/>
<dbReference type="SMART" id="SM00382">
    <property type="entry name" value="AAA"/>
    <property type="match status" value="1"/>
</dbReference>
<evidence type="ECO:0000256" key="3">
    <source>
        <dbReference type="ARBA" id="ARBA00022741"/>
    </source>
</evidence>
<reference evidence="6 7" key="1">
    <citation type="submission" date="2005-12" db="EMBL/GenBank/DDBJ databases">
        <authorList>
            <person name="Moran M.A."/>
            <person name="Ferriera S."/>
            <person name="Johnson J."/>
            <person name="Kravitz S."/>
            <person name="Halpern A."/>
            <person name="Remington K."/>
            <person name="Beeson K."/>
            <person name="Tran B."/>
            <person name="Rogers Y.-H."/>
            <person name="Friedman R."/>
            <person name="Venter J.C."/>
        </authorList>
    </citation>
    <scope>NUCLEOTIDE SEQUENCE [LARGE SCALE GENOMIC DNA]</scope>
    <source>
        <strain evidence="7">ATCC BAA-591 / DSM 15170 / ISM</strain>
    </source>
</reference>
<name>A3SLD9_ROSNI</name>
<accession>A3SLD9</accession>
<dbReference type="AlphaFoldDB" id="A3SLD9"/>
<keyword evidence="2" id="KW-0813">Transport</keyword>
<evidence type="ECO:0000313" key="7">
    <source>
        <dbReference type="Proteomes" id="UP000005954"/>
    </source>
</evidence>
<comment type="caution">
    <text evidence="6">The sequence shown here is derived from an EMBL/GenBank/DDBJ whole genome shotgun (WGS) entry which is preliminary data.</text>
</comment>
<dbReference type="EMBL" id="AALY01000001">
    <property type="protein sequence ID" value="EAP78170.1"/>
    <property type="molecule type" value="Genomic_DNA"/>
</dbReference>
<dbReference type="PANTHER" id="PTHR42794">
    <property type="entry name" value="HEMIN IMPORT ATP-BINDING PROTEIN HMUV"/>
    <property type="match status" value="1"/>
</dbReference>
<dbReference type="SUPFAM" id="SSF52540">
    <property type="entry name" value="P-loop containing nucleoside triphosphate hydrolases"/>
    <property type="match status" value="1"/>
</dbReference>
<dbReference type="FunFam" id="3.40.50.300:FF:000134">
    <property type="entry name" value="Iron-enterobactin ABC transporter ATP-binding protein"/>
    <property type="match status" value="1"/>
</dbReference>
<organism evidence="6 7">
    <name type="scientific">Roseovarius nubinhibens (strain ATCC BAA-591 / DSM 15170 / ISM)</name>
    <dbReference type="NCBI Taxonomy" id="89187"/>
    <lineage>
        <taxon>Bacteria</taxon>
        <taxon>Pseudomonadati</taxon>
        <taxon>Pseudomonadota</taxon>
        <taxon>Alphaproteobacteria</taxon>
        <taxon>Rhodobacterales</taxon>
        <taxon>Roseobacteraceae</taxon>
        <taxon>Roseovarius</taxon>
    </lineage>
</organism>
<keyword evidence="7" id="KW-1185">Reference proteome</keyword>
<evidence type="ECO:0000259" key="5">
    <source>
        <dbReference type="PROSITE" id="PS50893"/>
    </source>
</evidence>
<dbReference type="RefSeq" id="WP_009813570.1">
    <property type="nucleotide sequence ID" value="NZ_CH724156.1"/>
</dbReference>
<dbReference type="OrthoDB" id="9805601at2"/>
<gene>
    <name evidence="6" type="ORF">ISM_07735</name>
</gene>
<evidence type="ECO:0000256" key="4">
    <source>
        <dbReference type="ARBA" id="ARBA00022840"/>
    </source>
</evidence>
<evidence type="ECO:0000256" key="1">
    <source>
        <dbReference type="ARBA" id="ARBA00005417"/>
    </source>
</evidence>
<dbReference type="Proteomes" id="UP000005954">
    <property type="component" value="Unassembled WGS sequence"/>
</dbReference>
<keyword evidence="4 6" id="KW-0067">ATP-binding</keyword>
<feature type="domain" description="ABC transporter" evidence="5">
    <location>
        <begin position="3"/>
        <end position="234"/>
    </location>
</feature>
<dbReference type="InterPro" id="IPR003593">
    <property type="entry name" value="AAA+_ATPase"/>
</dbReference>
<dbReference type="eggNOG" id="COG1120">
    <property type="taxonomic scope" value="Bacteria"/>
</dbReference>
<evidence type="ECO:0000313" key="6">
    <source>
        <dbReference type="EMBL" id="EAP78170.1"/>
    </source>
</evidence>
<dbReference type="GO" id="GO:0016887">
    <property type="term" value="F:ATP hydrolysis activity"/>
    <property type="evidence" value="ECO:0007669"/>
    <property type="project" value="InterPro"/>
</dbReference>
<evidence type="ECO:0000256" key="2">
    <source>
        <dbReference type="ARBA" id="ARBA00022448"/>
    </source>
</evidence>
<dbReference type="CDD" id="cd03214">
    <property type="entry name" value="ABC_Iron-Siderophores_B12_Hemin"/>
    <property type="match status" value="1"/>
</dbReference>
<comment type="similarity">
    <text evidence="1">Belongs to the ABC transporter superfamily.</text>
</comment>
<dbReference type="PROSITE" id="PS00211">
    <property type="entry name" value="ABC_TRANSPORTER_1"/>
    <property type="match status" value="1"/>
</dbReference>
<dbReference type="InterPro" id="IPR017871">
    <property type="entry name" value="ABC_transporter-like_CS"/>
</dbReference>
<protein>
    <submittedName>
        <fullName evidence="6">Iron ABC transporter, ATP-binding protein</fullName>
    </submittedName>
</protein>
<dbReference type="InterPro" id="IPR027417">
    <property type="entry name" value="P-loop_NTPase"/>
</dbReference>
<keyword evidence="3" id="KW-0547">Nucleotide-binding</keyword>
<dbReference type="Pfam" id="PF00005">
    <property type="entry name" value="ABC_tran"/>
    <property type="match status" value="1"/>
</dbReference>
<sequence>MTLACDNLGWSVKGTQIVEGVSLAAAPGEMLGLIGPNGSGKSTLLRMLAGLTQPSAGQVTLKGRPMAGMRRREIAQSLALVEQYAEAGERIRVRNAVELGRTPFLSALRRWGDEDDRIVSEALRAVDLVGFDARHWHTLSGGERQRVQIARALAQEPDVLLLDEPTNHLDIQHQLDILHLVRDLPVTSVIALHDLNQALFCDRLCVMQGGRMVEIGPPSEVLTDRLLRQNFGVCGHFLTDPTDGSPVIRFHMAHR</sequence>
<dbReference type="PROSITE" id="PS50893">
    <property type="entry name" value="ABC_TRANSPORTER_2"/>
    <property type="match status" value="1"/>
</dbReference>
<dbReference type="InterPro" id="IPR003439">
    <property type="entry name" value="ABC_transporter-like_ATP-bd"/>
</dbReference>